<organism evidence="2 3">
    <name type="scientific">Dickeya phage vB_DsoM_JA13</name>
    <dbReference type="NCBI Taxonomy" id="2283030"/>
    <lineage>
        <taxon>Viruses</taxon>
        <taxon>Duplodnaviria</taxon>
        <taxon>Heunggongvirae</taxon>
        <taxon>Uroviricota</taxon>
        <taxon>Caudoviricetes</taxon>
        <taxon>Salmondvirus</taxon>
        <taxon>Salmondvirus JA11</taxon>
    </lineage>
</organism>
<feature type="region of interest" description="Disordered" evidence="1">
    <location>
        <begin position="71"/>
        <end position="94"/>
    </location>
</feature>
<proteinExistence type="predicted"/>
<reference evidence="2 3" key="1">
    <citation type="journal article" date="2018" name="Front. Microbiol.">
        <title>Jumbo Bacteriophages Are Represented Within an Increasing Diversity of Environmental Viruses Infecting the Emerging Phytopathogen, Dickeya solani.</title>
        <authorList>
            <person name="Day A.W."/>
            <person name="Ahn J."/>
            <person name="Salmond G.P.C."/>
        </authorList>
    </citation>
    <scope>NUCLEOTIDE SEQUENCE [LARGE SCALE GENOMIC DNA]</scope>
</reference>
<name>A0A384ZW74_9CAUD</name>
<evidence type="ECO:0000256" key="1">
    <source>
        <dbReference type="SAM" id="MobiDB-lite"/>
    </source>
</evidence>
<evidence type="ECO:0000313" key="2">
    <source>
        <dbReference type="EMBL" id="AXG66497.1"/>
    </source>
</evidence>
<dbReference type="EMBL" id="MH460460">
    <property type="protein sequence ID" value="AXG66497.1"/>
    <property type="molecule type" value="Genomic_DNA"/>
</dbReference>
<evidence type="ECO:0000313" key="3">
    <source>
        <dbReference type="Proteomes" id="UP000263742"/>
    </source>
</evidence>
<dbReference type="Proteomes" id="UP000263742">
    <property type="component" value="Segment"/>
</dbReference>
<gene>
    <name evidence="2" type="ORF">JA13_094</name>
</gene>
<sequence>MPRFRVRNLENNGWYDCADTPMFIRTKENTWQPLTVDTFSVRGLHGKRWYDIDAEFDPNFDDPCINQEIGNCGGAPTSTTKGSGTGDGSRGPKYDPLKGYPAGYDLPDAARTGFGVGIGNVPPTSRYITRPGIRTIESYDPTGLASQAGLGTWTNPNVPWASVHSRGAQITETIFAIPRQEGYVEITFASYHADGLSVDVYAEGIRVASTCGKVGGRGRIKFLNDPDAEDMRIMIRVRTSQGANWSLQVIPPKLNATTDRANLALDSQAAYDVLTYPDVIVPEYIGTPIFPAPCHATVWPIVDRIVDSNAFEYYHYIGNNVGWTYLNYTSWDNLDYIEVYHAGRRIASTQEAQTGRGYLYFYYDPTGTQNFDLMVRVVAKDFGKNNSINSFYYSLYCPNERGAREYRFPCQYDWVVSAGHPTTEDNFALGTQTDIRAGLVDVRAGSFDTKFEVFDQEMNLLDTENLLAGQSGTLEFWKYPEHVLRSNITVRVTSGIGCDWSYFVWCPIQPPKLNVQDFSVPYNCLSVDDPNNPNNAIWTMSKGVLRYWGNVDHTVNLNFRIATVDGNRWTGSGRGSALTPAVASTGGYFQKTNETKHGDLWGNLEYEPWPLTIGNRSIVAVSTSFTWTGTIYTASLAQLPSAANGWVGVVTVYTPEADEQYVDLRVNVTVTYG</sequence>
<protein>
    <submittedName>
        <fullName evidence="2">Uncharacterized protein</fullName>
    </submittedName>
</protein>
<accession>A0A384ZW74</accession>